<keyword evidence="3" id="KW-1185">Reference proteome</keyword>
<evidence type="ECO:0000313" key="3">
    <source>
        <dbReference type="Proteomes" id="UP001197974"/>
    </source>
</evidence>
<proteinExistence type="predicted"/>
<dbReference type="EMBL" id="CP129013">
    <property type="protein sequence ID" value="WLR41376.1"/>
    <property type="molecule type" value="Genomic_DNA"/>
</dbReference>
<evidence type="ECO:0000313" key="2">
    <source>
        <dbReference type="EMBL" id="WLR41376.1"/>
    </source>
</evidence>
<evidence type="ECO:0000256" key="1">
    <source>
        <dbReference type="SAM" id="Phobius"/>
    </source>
</evidence>
<keyword evidence="1" id="KW-0812">Transmembrane</keyword>
<accession>A0ABY9JPP1</accession>
<protein>
    <submittedName>
        <fullName evidence="2">Uncharacterized protein</fullName>
    </submittedName>
</protein>
<feature type="transmembrane region" description="Helical" evidence="1">
    <location>
        <begin position="6"/>
        <end position="23"/>
    </location>
</feature>
<gene>
    <name evidence="2" type="ORF">LC087_10685</name>
</gene>
<dbReference type="RefSeq" id="WP_226541151.1">
    <property type="nucleotide sequence ID" value="NZ_CP129013.1"/>
</dbReference>
<name>A0ABY9JPP1_9BACI</name>
<reference evidence="2 3" key="1">
    <citation type="submission" date="2023-06" db="EMBL/GenBank/DDBJ databases">
        <title>Five Gram-positive bacteria isolated from mangrove sediments in Shenzhen, Guangdong, China.</title>
        <authorList>
            <person name="Yu S."/>
            <person name="Zheng W."/>
            <person name="Huang Y."/>
        </authorList>
    </citation>
    <scope>NUCLEOTIDE SEQUENCE [LARGE SCALE GENOMIC DNA]</scope>
    <source>
        <strain evidence="2 3">SaN35-3</strain>
    </source>
</reference>
<organism evidence="2 3">
    <name type="scientific">Bacillus carboniphilus</name>
    <dbReference type="NCBI Taxonomy" id="86663"/>
    <lineage>
        <taxon>Bacteria</taxon>
        <taxon>Bacillati</taxon>
        <taxon>Bacillota</taxon>
        <taxon>Bacilli</taxon>
        <taxon>Bacillales</taxon>
        <taxon>Bacillaceae</taxon>
        <taxon>Bacillus</taxon>
    </lineage>
</organism>
<sequence>MHIGVFIGLGMIIIGHVVLFFDMRNRKLIENSFDYITGILFEFPNPIFFITLGFIVFFGSLYT</sequence>
<feature type="transmembrane region" description="Helical" evidence="1">
    <location>
        <begin position="35"/>
        <end position="62"/>
    </location>
</feature>
<dbReference type="Proteomes" id="UP001197974">
    <property type="component" value="Chromosome"/>
</dbReference>
<keyword evidence="1" id="KW-1133">Transmembrane helix</keyword>
<keyword evidence="1" id="KW-0472">Membrane</keyword>